<evidence type="ECO:0000256" key="8">
    <source>
        <dbReference type="HAMAP-Rule" id="MF_01815"/>
    </source>
</evidence>
<feature type="domain" description="Beta-ketoacyl-[acyl-carrier-protein] synthase III C-terminal" evidence="9">
    <location>
        <begin position="247"/>
        <end position="336"/>
    </location>
</feature>
<keyword evidence="8 11" id="KW-0012">Acyltransferase</keyword>
<sequence>MNTPGSNPQASSRQVYARIAGTGSHLPAKVVTNDDLAKIVDTSDEWIATRTGIRQRHVASAEETTSELGYQAALRALEAAGVQPSELELIVVGTTTPDLIFPSTACLIQHRLGAEGCAAFDVNAACSGFIYALTVADKFIRSGAVKTALVIGAETLTRMLDWNDRGTCVLFGDGAGAVVLKADEETGVLSTHLHADGGKKELLWNPVGVSAGFKPDEPNAGVRVLMTGNEVFKHAVKALDSVVEETLEANNLDRHDIDWLIPHQANLRIIEATAKRLDMPMERVIVTVDKHGNTSAGSVPLALDLAVRSGKVQRGQLLLLEAFGGGFTWGSALLRY</sequence>
<dbReference type="GO" id="GO:0033818">
    <property type="term" value="F:beta-ketoacyl-acyl-carrier-protein synthase III activity"/>
    <property type="evidence" value="ECO:0007669"/>
    <property type="project" value="UniProtKB-EC"/>
</dbReference>
<keyword evidence="5 8" id="KW-0443">Lipid metabolism</keyword>
<dbReference type="CDD" id="cd00830">
    <property type="entry name" value="KAS_III"/>
    <property type="match status" value="1"/>
</dbReference>
<dbReference type="RefSeq" id="WP_137852854.1">
    <property type="nucleotide sequence ID" value="NZ_JBHTIF010000005.1"/>
</dbReference>
<comment type="similarity">
    <text evidence="1 8">Belongs to the thiolase-like superfamily. FabH family.</text>
</comment>
<comment type="subunit">
    <text evidence="8">Homodimer.</text>
</comment>
<evidence type="ECO:0000256" key="1">
    <source>
        <dbReference type="ARBA" id="ARBA00008642"/>
    </source>
</evidence>
<feature type="active site" evidence="8">
    <location>
        <position position="126"/>
    </location>
</feature>
<dbReference type="SUPFAM" id="SSF53901">
    <property type="entry name" value="Thiolase-like"/>
    <property type="match status" value="1"/>
</dbReference>
<dbReference type="Gene3D" id="3.40.47.10">
    <property type="match status" value="1"/>
</dbReference>
<comment type="subcellular location">
    <subcellularLocation>
        <location evidence="8">Cytoplasm</location>
    </subcellularLocation>
</comment>
<keyword evidence="4 8" id="KW-0276">Fatty acid metabolism</keyword>
<dbReference type="NCBIfam" id="TIGR00747">
    <property type="entry name" value="fabH"/>
    <property type="match status" value="1"/>
</dbReference>
<dbReference type="Pfam" id="PF08541">
    <property type="entry name" value="ACP_syn_III_C"/>
    <property type="match status" value="1"/>
</dbReference>
<feature type="active site" evidence="8">
    <location>
        <position position="263"/>
    </location>
</feature>
<evidence type="ECO:0000256" key="2">
    <source>
        <dbReference type="ARBA" id="ARBA00022516"/>
    </source>
</evidence>
<feature type="region of interest" description="ACP-binding" evidence="8">
    <location>
        <begin position="264"/>
        <end position="268"/>
    </location>
</feature>
<protein>
    <recommendedName>
        <fullName evidence="8">Beta-ketoacyl-[acyl-carrier-protein] synthase III</fullName>
        <shortName evidence="8">Beta-ketoacyl-ACP synthase III</shortName>
        <shortName evidence="8">KAS III</shortName>
        <ecNumber evidence="8">2.3.1.180</ecNumber>
    </recommendedName>
    <alternativeName>
        <fullName evidence="8">3-oxoacyl-[acyl-carrier-protein] synthase 3</fullName>
    </alternativeName>
    <alternativeName>
        <fullName evidence="8">3-oxoacyl-[acyl-carrier-protein] synthase III</fullName>
    </alternativeName>
</protein>
<dbReference type="Pfam" id="PF08545">
    <property type="entry name" value="ACP_syn_III"/>
    <property type="match status" value="1"/>
</dbReference>
<comment type="function">
    <text evidence="8">Catalyzes the condensation reaction of fatty acid synthesis by the addition to an acyl acceptor of two carbons from malonyl-ACP. Catalyzes the first condensation reaction which initiates fatty acid synthesis and may therefore play a role in governing the total rate of fatty acid production. Possesses both acetoacetyl-ACP synthase and acetyl transacylase activities. Its substrate specificity determines the biosynthesis of branched-chain and/or straight-chain of fatty acids.</text>
</comment>
<reference evidence="12" key="1">
    <citation type="journal article" date="2019" name="Int. J. Syst. Evol. Microbiol.">
        <title>The Global Catalogue of Microorganisms (GCM) 10K type strain sequencing project: providing services to taxonomists for standard genome sequencing and annotation.</title>
        <authorList>
            <consortium name="The Broad Institute Genomics Platform"/>
            <consortium name="The Broad Institute Genome Sequencing Center for Infectious Disease"/>
            <person name="Wu L."/>
            <person name="Ma J."/>
        </authorList>
    </citation>
    <scope>NUCLEOTIDE SEQUENCE [LARGE SCALE GENOMIC DNA]</scope>
    <source>
        <strain evidence="12">CCUG 55585</strain>
    </source>
</reference>
<accession>A0ABW2YII2</accession>
<dbReference type="InterPro" id="IPR013747">
    <property type="entry name" value="ACP_syn_III_C"/>
</dbReference>
<feature type="active site" evidence="8">
    <location>
        <position position="293"/>
    </location>
</feature>
<comment type="catalytic activity">
    <reaction evidence="8">
        <text>malonyl-[ACP] + acetyl-CoA + H(+) = 3-oxobutanoyl-[ACP] + CO2 + CoA</text>
        <dbReference type="Rhea" id="RHEA:12080"/>
        <dbReference type="Rhea" id="RHEA-COMP:9623"/>
        <dbReference type="Rhea" id="RHEA-COMP:9625"/>
        <dbReference type="ChEBI" id="CHEBI:15378"/>
        <dbReference type="ChEBI" id="CHEBI:16526"/>
        <dbReference type="ChEBI" id="CHEBI:57287"/>
        <dbReference type="ChEBI" id="CHEBI:57288"/>
        <dbReference type="ChEBI" id="CHEBI:78449"/>
        <dbReference type="ChEBI" id="CHEBI:78450"/>
        <dbReference type="EC" id="2.3.1.180"/>
    </reaction>
</comment>
<name>A0ABW2YII2_9GAMM</name>
<evidence type="ECO:0000256" key="5">
    <source>
        <dbReference type="ARBA" id="ARBA00023098"/>
    </source>
</evidence>
<keyword evidence="6 8" id="KW-0275">Fatty acid biosynthesis</keyword>
<evidence type="ECO:0000313" key="11">
    <source>
        <dbReference type="EMBL" id="MFD0727371.1"/>
    </source>
</evidence>
<comment type="pathway">
    <text evidence="8">Lipid metabolism; fatty acid biosynthesis.</text>
</comment>
<evidence type="ECO:0000256" key="4">
    <source>
        <dbReference type="ARBA" id="ARBA00022832"/>
    </source>
</evidence>
<organism evidence="11 12">
    <name type="scientific">Lysobacter brunescens</name>
    <dbReference type="NCBI Taxonomy" id="262323"/>
    <lineage>
        <taxon>Bacteria</taxon>
        <taxon>Pseudomonadati</taxon>
        <taxon>Pseudomonadota</taxon>
        <taxon>Gammaproteobacteria</taxon>
        <taxon>Lysobacterales</taxon>
        <taxon>Lysobacteraceae</taxon>
        <taxon>Lysobacter</taxon>
    </lineage>
</organism>
<keyword evidence="2 8" id="KW-0444">Lipid biosynthesis</keyword>
<feature type="domain" description="Beta-ketoacyl-[acyl-carrier-protein] synthase III N-terminal" evidence="10">
    <location>
        <begin position="120"/>
        <end position="197"/>
    </location>
</feature>
<proteinExistence type="inferred from homology"/>
<evidence type="ECO:0000259" key="9">
    <source>
        <dbReference type="Pfam" id="PF08541"/>
    </source>
</evidence>
<comment type="domain">
    <text evidence="8">The last Arg residue of the ACP-binding site is essential for the weak association between ACP/AcpP and FabH.</text>
</comment>
<dbReference type="NCBIfam" id="NF006829">
    <property type="entry name" value="PRK09352.1"/>
    <property type="match status" value="1"/>
</dbReference>
<dbReference type="HAMAP" id="MF_01815">
    <property type="entry name" value="FabH"/>
    <property type="match status" value="1"/>
</dbReference>
<dbReference type="InterPro" id="IPR013751">
    <property type="entry name" value="ACP_syn_III_N"/>
</dbReference>
<keyword evidence="3 8" id="KW-0808">Transferase</keyword>
<evidence type="ECO:0000256" key="7">
    <source>
        <dbReference type="ARBA" id="ARBA00023268"/>
    </source>
</evidence>
<dbReference type="InterPro" id="IPR016039">
    <property type="entry name" value="Thiolase-like"/>
</dbReference>
<dbReference type="PANTHER" id="PTHR43091">
    <property type="entry name" value="3-OXOACYL-[ACYL-CARRIER-PROTEIN] SYNTHASE"/>
    <property type="match status" value="1"/>
</dbReference>
<dbReference type="InterPro" id="IPR004655">
    <property type="entry name" value="FabH"/>
</dbReference>
<gene>
    <name evidence="8" type="primary">fabH</name>
    <name evidence="11" type="ORF">ACFQ0E_17385</name>
</gene>
<dbReference type="Proteomes" id="UP001597110">
    <property type="component" value="Unassembled WGS sequence"/>
</dbReference>
<keyword evidence="12" id="KW-1185">Reference proteome</keyword>
<dbReference type="PANTHER" id="PTHR43091:SF1">
    <property type="entry name" value="BETA-KETOACYL-[ACYL-CARRIER-PROTEIN] SYNTHASE III, CHLOROPLASTIC"/>
    <property type="match status" value="1"/>
</dbReference>
<dbReference type="EC" id="2.3.1.180" evidence="8"/>
<comment type="caution">
    <text evidence="11">The sequence shown here is derived from an EMBL/GenBank/DDBJ whole genome shotgun (WGS) entry which is preliminary data.</text>
</comment>
<keyword evidence="7 8" id="KW-0511">Multifunctional enzyme</keyword>
<dbReference type="EMBL" id="JBHTIF010000005">
    <property type="protein sequence ID" value="MFD0727371.1"/>
    <property type="molecule type" value="Genomic_DNA"/>
</dbReference>
<keyword evidence="8" id="KW-0963">Cytoplasm</keyword>
<evidence type="ECO:0000256" key="6">
    <source>
        <dbReference type="ARBA" id="ARBA00023160"/>
    </source>
</evidence>
<evidence type="ECO:0000259" key="10">
    <source>
        <dbReference type="Pfam" id="PF08545"/>
    </source>
</evidence>
<evidence type="ECO:0000313" key="12">
    <source>
        <dbReference type="Proteomes" id="UP001597110"/>
    </source>
</evidence>
<evidence type="ECO:0000256" key="3">
    <source>
        <dbReference type="ARBA" id="ARBA00022679"/>
    </source>
</evidence>